<sequence>MAPATSFRSKTLKSITLEKIRELSKQRTQHESRKEVGLAAAADPSLTQQKRIKILIDGVKDLLVDPHDLDDKGPELIKDNTLNEIWTRLDQSVWDASVPTALLDSHEALLRSKLDAQSRGLNAAELYSRLVMEWMDSDAAPPMEDLGVRDHAQAAAEAEERQKQHLDNLCNRFEKVVFTPLETDENAIASYLAELFTGDAAQAALTDMRNKLHRCVSDFLYDPSPFTESIVKMCVEGLSREDYISEEKQALLRDYVENNGVVLREIADVLNTRYANLENWQWDADVDEVIPVLPRQQLNGKYRIWIDEDLLQAILIHHVGVRCCVALKEALKVIVESTGDGLVWRWYAGPRRSREAIARWEYYVVRQLAGYQKYNEGSTVHKARRRNYLNHFFLAALPTKMEDPGAGEYDEAYDEAYDDYDYDKSVESDDDDAFECAFGASKDAHKNARQDARKDARDDWAMEDWDGEKPDESGDQREETGNKPINTQQFLLRILATETMLQRAMHGGAAVVQSDLKWFGAGVSHTTIFAIMRFFCFPEKLVGFFKKVLEAPLNLSTSSSEPRTRRRGIPMARSPGRMIGEMVLFIMDFAVNRETCLLLYRLHDDLWMTGRHEDTTKAWATMQRCAKVMGLELNEHKTGSVYLINDEACRDPAITAALPPGPFKIGHLGLDPASGKWVIDQERVAEHVAQLRKQLAECRSVLEWIRTWNSCISRFFGKAFAPCITSRKKIMERFGVNDPSDAFVLFPDELGGLGLMNPFSSFFTDVHHDGPPEAKVKKFIDSEPAEYESAKKAFDEDYTAEFRAMDIPNFKRSEVVKPEEMGVFFDIEEWKMHRETRSESQALAFTLLEKCVRKGETFWLIQMYRDEADEKFGGLRLVDKSSLPLGVLATMAKKPVRWGMVL</sequence>
<evidence type="ECO:0000256" key="1">
    <source>
        <dbReference type="SAM" id="MobiDB-lite"/>
    </source>
</evidence>
<feature type="compositionally biased region" description="Basic and acidic residues" evidence="1">
    <location>
        <begin position="447"/>
        <end position="460"/>
    </location>
</feature>
<keyword evidence="3" id="KW-1185">Reference proteome</keyword>
<gene>
    <name evidence="2" type="ORF">CSOJ01_11741</name>
</gene>
<dbReference type="PANTHER" id="PTHR37015:SF1">
    <property type="entry name" value="REVERSE TRANSCRIPTASE DOMAIN-CONTAINING PROTEIN"/>
    <property type="match status" value="1"/>
</dbReference>
<comment type="caution">
    <text evidence="2">The sequence shown here is derived from an EMBL/GenBank/DDBJ whole genome shotgun (WGS) entry which is preliminary data.</text>
</comment>
<organism evidence="2 3">
    <name type="scientific">Colletotrichum sojae</name>
    <dbReference type="NCBI Taxonomy" id="2175907"/>
    <lineage>
        <taxon>Eukaryota</taxon>
        <taxon>Fungi</taxon>
        <taxon>Dikarya</taxon>
        <taxon>Ascomycota</taxon>
        <taxon>Pezizomycotina</taxon>
        <taxon>Sordariomycetes</taxon>
        <taxon>Hypocreomycetidae</taxon>
        <taxon>Glomerellales</taxon>
        <taxon>Glomerellaceae</taxon>
        <taxon>Colletotrichum</taxon>
        <taxon>Colletotrichum orchidearum species complex</taxon>
    </lineage>
</organism>
<evidence type="ECO:0008006" key="4">
    <source>
        <dbReference type="Google" id="ProtNLM"/>
    </source>
</evidence>
<evidence type="ECO:0000313" key="3">
    <source>
        <dbReference type="Proteomes" id="UP000652219"/>
    </source>
</evidence>
<feature type="compositionally biased region" description="Basic and acidic residues" evidence="1">
    <location>
        <begin position="467"/>
        <end position="481"/>
    </location>
</feature>
<accession>A0A8H6IXB2</accession>
<dbReference type="PANTHER" id="PTHR37015">
    <property type="entry name" value="REVERSE TRANSCRIPTASE DOMAIN-CONTAINING PROTEIN"/>
    <property type="match status" value="1"/>
</dbReference>
<dbReference type="EMBL" id="WIGN01000281">
    <property type="protein sequence ID" value="KAF6802200.1"/>
    <property type="molecule type" value="Genomic_DNA"/>
</dbReference>
<reference evidence="2 3" key="1">
    <citation type="journal article" date="2020" name="Phytopathology">
        <title>Genome Sequence Resources of Colletotrichum truncatum, C. plurivorum, C. musicola, and C. sojae: Four Species Pathogenic to Soybean (Glycine max).</title>
        <authorList>
            <person name="Rogerio F."/>
            <person name="Boufleur T.R."/>
            <person name="Ciampi-Guillardi M."/>
            <person name="Sukno S.A."/>
            <person name="Thon M.R."/>
            <person name="Massola Junior N.S."/>
            <person name="Baroncelli R."/>
        </authorList>
    </citation>
    <scope>NUCLEOTIDE SEQUENCE [LARGE SCALE GENOMIC DNA]</scope>
    <source>
        <strain evidence="2 3">LFN0009</strain>
    </source>
</reference>
<protein>
    <recommendedName>
        <fullName evidence="4">Reverse transcriptase domain-containing protein</fullName>
    </recommendedName>
</protein>
<evidence type="ECO:0000313" key="2">
    <source>
        <dbReference type="EMBL" id="KAF6802200.1"/>
    </source>
</evidence>
<dbReference type="Proteomes" id="UP000652219">
    <property type="component" value="Unassembled WGS sequence"/>
</dbReference>
<name>A0A8H6IXB2_9PEZI</name>
<dbReference type="AlphaFoldDB" id="A0A8H6IXB2"/>
<feature type="region of interest" description="Disordered" evidence="1">
    <location>
        <begin position="447"/>
        <end position="483"/>
    </location>
</feature>
<proteinExistence type="predicted"/>